<evidence type="ECO:0000313" key="1">
    <source>
        <dbReference type="EMBL" id="EIM99213.1"/>
    </source>
</evidence>
<evidence type="ECO:0008006" key="3">
    <source>
        <dbReference type="Google" id="ProtNLM"/>
    </source>
</evidence>
<organism evidence="1 2">
    <name type="scientific">Paraburkholderia hospita</name>
    <dbReference type="NCBI Taxonomy" id="169430"/>
    <lineage>
        <taxon>Bacteria</taxon>
        <taxon>Pseudomonadati</taxon>
        <taxon>Pseudomonadota</taxon>
        <taxon>Betaproteobacteria</taxon>
        <taxon>Burkholderiales</taxon>
        <taxon>Burkholderiaceae</taxon>
        <taxon>Paraburkholderia</taxon>
    </lineage>
</organism>
<dbReference type="Pfam" id="PF07799">
    <property type="entry name" value="DUF1643"/>
    <property type="match status" value="1"/>
</dbReference>
<reference evidence="1 2" key="1">
    <citation type="journal article" date="2012" name="J. Bacteriol.">
        <title>Draft Genome Sequence of the Soil Bacterium Burkholderia terrae Strain BS001, Which Interacts with Fungal Surface Structures.</title>
        <authorList>
            <person name="Nazir R."/>
            <person name="Hansen M.A."/>
            <person name="Sorensen S."/>
            <person name="van Elsas J.D."/>
        </authorList>
    </citation>
    <scope>NUCLEOTIDE SEQUENCE [LARGE SCALE GENOMIC DNA]</scope>
    <source>
        <strain evidence="1 2">BS001</strain>
    </source>
</reference>
<accession>A0ABN0FK96</accession>
<gene>
    <name evidence="1" type="ORF">WQE_20226</name>
</gene>
<sequence>MSAIISPCGTYRYLLKRQADPMSPMKSTVLFVMLSPSTAHATLDDPAVRWSVFTGDGQHTRLRPSMLDRSARVVRAIMSYASC</sequence>
<keyword evidence="2" id="KW-1185">Reference proteome</keyword>
<dbReference type="Proteomes" id="UP000004980">
    <property type="component" value="Unassembled WGS sequence"/>
</dbReference>
<comment type="caution">
    <text evidence="1">The sequence shown here is derived from an EMBL/GenBank/DDBJ whole genome shotgun (WGS) entry which is preliminary data.</text>
</comment>
<proteinExistence type="predicted"/>
<name>A0ABN0FK96_9BURK</name>
<dbReference type="EMBL" id="AKAU01000107">
    <property type="protein sequence ID" value="EIM99213.1"/>
    <property type="molecule type" value="Genomic_DNA"/>
</dbReference>
<protein>
    <recommendedName>
        <fullName evidence="3">Secreted protein</fullName>
    </recommendedName>
</protein>
<dbReference type="RefSeq" id="WP_007584112.1">
    <property type="nucleotide sequence ID" value="NZ_AKAU01000107.1"/>
</dbReference>
<evidence type="ECO:0000313" key="2">
    <source>
        <dbReference type="Proteomes" id="UP000004980"/>
    </source>
</evidence>
<dbReference type="InterPro" id="IPR012441">
    <property type="entry name" value="DUF1643"/>
</dbReference>